<dbReference type="OrthoDB" id="1915846at2759"/>
<keyword evidence="1" id="KW-1185">Reference proteome</keyword>
<proteinExistence type="predicted"/>
<dbReference type="PANTHER" id="PTHR11439:SF491">
    <property type="entry name" value="INTEGRASE CATALYTIC DOMAIN-CONTAINING PROTEIN"/>
    <property type="match status" value="1"/>
</dbReference>
<protein>
    <submittedName>
        <fullName evidence="2">Secreted RxLR effector protein 161-like</fullName>
    </submittedName>
</protein>
<evidence type="ECO:0000313" key="2">
    <source>
        <dbReference type="RefSeq" id="XP_035545683.1"/>
    </source>
</evidence>
<accession>A0A6P9EP68</accession>
<dbReference type="AlphaFoldDB" id="A0A6P9EP68"/>
<dbReference type="InParanoid" id="A0A6P9EP68"/>
<organism evidence="1 2">
    <name type="scientific">Juglans regia</name>
    <name type="common">English walnut</name>
    <dbReference type="NCBI Taxonomy" id="51240"/>
    <lineage>
        <taxon>Eukaryota</taxon>
        <taxon>Viridiplantae</taxon>
        <taxon>Streptophyta</taxon>
        <taxon>Embryophyta</taxon>
        <taxon>Tracheophyta</taxon>
        <taxon>Spermatophyta</taxon>
        <taxon>Magnoliopsida</taxon>
        <taxon>eudicotyledons</taxon>
        <taxon>Gunneridae</taxon>
        <taxon>Pentapetalae</taxon>
        <taxon>rosids</taxon>
        <taxon>fabids</taxon>
        <taxon>Fagales</taxon>
        <taxon>Juglandaceae</taxon>
        <taxon>Juglans</taxon>
    </lineage>
</organism>
<dbReference type="RefSeq" id="XP_035545683.1">
    <property type="nucleotide sequence ID" value="XM_035689790.1"/>
</dbReference>
<dbReference type="CDD" id="cd09272">
    <property type="entry name" value="RNase_HI_RT_Ty1"/>
    <property type="match status" value="1"/>
</dbReference>
<evidence type="ECO:0000313" key="1">
    <source>
        <dbReference type="Proteomes" id="UP000235220"/>
    </source>
</evidence>
<name>A0A6P9EP68_JUGRE</name>
<dbReference type="GeneID" id="118348310"/>
<dbReference type="KEGG" id="jre:118348310"/>
<reference evidence="2" key="1">
    <citation type="submission" date="2025-08" db="UniProtKB">
        <authorList>
            <consortium name="RefSeq"/>
        </authorList>
    </citation>
    <scope>IDENTIFICATION</scope>
    <source>
        <tissue evidence="2">Leaves</tissue>
    </source>
</reference>
<dbReference type="PANTHER" id="PTHR11439">
    <property type="entry name" value="GAG-POL-RELATED RETROTRANSPOSON"/>
    <property type="match status" value="1"/>
</dbReference>
<dbReference type="Proteomes" id="UP000235220">
    <property type="component" value="Chromosome 1"/>
</dbReference>
<gene>
    <name evidence="2" type="primary">LOC118348310</name>
</gene>
<sequence length="241" mass="27301">MDQLKTISTPIGQHSKLSVTQAPETEEDKEFMQKIPYASMVGSIMYAMVCSRPHLTYAVSLVSRFMSNPRKPHWHAIKWVFQYLSGSRSLGVKFGKNVKRGSELEGFVDSDYVGNIDTRKSLTGFVFTTFGGAISWKANLQPVVALSTTEAEYIAMTEAIKEAIWLKGISHELGMYEGNITVHCDNQSTIHLAKNQREKEPWYETDVRILLRDVETRRLETLHWGQAIGEAICQITEVVRN</sequence>